<dbReference type="PANTHER" id="PTHR31834">
    <property type="entry name" value="INITIATION-SPECIFIC ALPHA-1,6-MANNOSYLTRANSFERASE"/>
    <property type="match status" value="1"/>
</dbReference>
<dbReference type="GO" id="GO:0000009">
    <property type="term" value="F:alpha-1,6-mannosyltransferase activity"/>
    <property type="evidence" value="ECO:0007669"/>
    <property type="project" value="InterPro"/>
</dbReference>
<comment type="similarity">
    <text evidence="1">Belongs to the glycosyltransferase 32 family.</text>
</comment>
<keyword evidence="2" id="KW-0472">Membrane</keyword>
<protein>
    <recommendedName>
        <fullName evidence="5">Initiation-specific alpha-1,6-mannosyltransferase</fullName>
    </recommendedName>
</protein>
<keyword evidence="2" id="KW-0812">Transmembrane</keyword>
<dbReference type="PANTHER" id="PTHR31834:SF8">
    <property type="entry name" value="TRANSFERASE, PUTATIVE (AFU_ORTHOLOGUE AFUA_6G14040)-RELATED"/>
    <property type="match status" value="1"/>
</dbReference>
<accession>A0A7C8NBI7</accession>
<dbReference type="AlphaFoldDB" id="A0A7C8NBI7"/>
<keyword evidence="2" id="KW-1133">Transmembrane helix</keyword>
<dbReference type="GO" id="GO:0000136">
    <property type="term" value="C:mannan polymerase complex"/>
    <property type="evidence" value="ECO:0007669"/>
    <property type="project" value="TreeGrafter"/>
</dbReference>
<dbReference type="GO" id="GO:0006487">
    <property type="term" value="P:protein N-linked glycosylation"/>
    <property type="evidence" value="ECO:0007669"/>
    <property type="project" value="TreeGrafter"/>
</dbReference>
<dbReference type="Gene3D" id="3.90.550.20">
    <property type="match status" value="1"/>
</dbReference>
<dbReference type="OrthoDB" id="409543at2759"/>
<gene>
    <name evidence="3" type="ORF">GQX73_g650</name>
</gene>
<dbReference type="Pfam" id="PF04488">
    <property type="entry name" value="Gly_transf_sug"/>
    <property type="match status" value="1"/>
</dbReference>
<organism evidence="3 4">
    <name type="scientific">Xylaria multiplex</name>
    <dbReference type="NCBI Taxonomy" id="323545"/>
    <lineage>
        <taxon>Eukaryota</taxon>
        <taxon>Fungi</taxon>
        <taxon>Dikarya</taxon>
        <taxon>Ascomycota</taxon>
        <taxon>Pezizomycotina</taxon>
        <taxon>Sordariomycetes</taxon>
        <taxon>Xylariomycetidae</taxon>
        <taxon>Xylariales</taxon>
        <taxon>Xylariaceae</taxon>
        <taxon>Xylaria</taxon>
    </lineage>
</organism>
<dbReference type="InterPro" id="IPR007577">
    <property type="entry name" value="GlycoTrfase_DXD_sugar-bd_CS"/>
</dbReference>
<comment type="caution">
    <text evidence="3">The sequence shown here is derived from an EMBL/GenBank/DDBJ whole genome shotgun (WGS) entry which is preliminary data.</text>
</comment>
<keyword evidence="4" id="KW-1185">Reference proteome</keyword>
<evidence type="ECO:0008006" key="5">
    <source>
        <dbReference type="Google" id="ProtNLM"/>
    </source>
</evidence>
<sequence>MLRKQAVVVGAILAAGIVLFLTCSFYIRRTSGDYDVVKFLPPLSPESLLLSQQPFPKKIWQSWKDDSDGPTERTVGFPHKWRTVNPQYRYERITDANCNAYVEDHFPANVSRVFTSLADPILKADLLRYLVLMLEGGVWADIDVLPHIPISDWITEAYRHTANLVVGIENDKHKNPIWPGSPYSVQLAQYTILAKPHHPAITTLVDRVVGNLARLYEGKKSTDRVTFTEVMFTTGPFAFTEVLMNYFTEVTGTNHTGDELDRITEPKLIGDVLVLPIDSFGWLPHRHRHEAGDPSILVEHLFIGSWRAGHPG</sequence>
<evidence type="ECO:0000256" key="1">
    <source>
        <dbReference type="ARBA" id="ARBA00009003"/>
    </source>
</evidence>
<dbReference type="Proteomes" id="UP000481858">
    <property type="component" value="Unassembled WGS sequence"/>
</dbReference>
<dbReference type="EMBL" id="WUBL01000003">
    <property type="protein sequence ID" value="KAF2973076.1"/>
    <property type="molecule type" value="Genomic_DNA"/>
</dbReference>
<evidence type="ECO:0000313" key="4">
    <source>
        <dbReference type="Proteomes" id="UP000481858"/>
    </source>
</evidence>
<dbReference type="InParanoid" id="A0A7C8NBI7"/>
<reference evidence="3 4" key="1">
    <citation type="submission" date="2019-12" db="EMBL/GenBank/DDBJ databases">
        <title>Draft genome sequence of the ascomycete Xylaria multiplex DSM 110363.</title>
        <authorList>
            <person name="Buettner E."/>
            <person name="Kellner H."/>
        </authorList>
    </citation>
    <scope>NUCLEOTIDE SEQUENCE [LARGE SCALE GENOMIC DNA]</scope>
    <source>
        <strain evidence="3 4">DSM 110363</strain>
    </source>
</reference>
<dbReference type="SUPFAM" id="SSF53448">
    <property type="entry name" value="Nucleotide-diphospho-sugar transferases"/>
    <property type="match status" value="1"/>
</dbReference>
<evidence type="ECO:0000256" key="2">
    <source>
        <dbReference type="SAM" id="Phobius"/>
    </source>
</evidence>
<feature type="transmembrane region" description="Helical" evidence="2">
    <location>
        <begin position="7"/>
        <end position="27"/>
    </location>
</feature>
<dbReference type="InterPro" id="IPR039367">
    <property type="entry name" value="Och1-like"/>
</dbReference>
<proteinExistence type="inferred from homology"/>
<evidence type="ECO:0000313" key="3">
    <source>
        <dbReference type="EMBL" id="KAF2973076.1"/>
    </source>
</evidence>
<dbReference type="InterPro" id="IPR029044">
    <property type="entry name" value="Nucleotide-diphossugar_trans"/>
</dbReference>
<name>A0A7C8NBI7_9PEZI</name>